<evidence type="ECO:0000313" key="3">
    <source>
        <dbReference type="EMBL" id="KAL0330099.1"/>
    </source>
</evidence>
<gene>
    <name evidence="3" type="ORF">Sradi_4996600</name>
</gene>
<feature type="transmembrane region" description="Helical" evidence="2">
    <location>
        <begin position="145"/>
        <end position="166"/>
    </location>
</feature>
<accession>A0AAW2MGZ8</accession>
<keyword evidence="2" id="KW-1133">Transmembrane helix</keyword>
<reference evidence="3" key="2">
    <citation type="journal article" date="2024" name="Plant">
        <title>Genomic evolution and insights into agronomic trait innovations of Sesamum species.</title>
        <authorList>
            <person name="Miao H."/>
            <person name="Wang L."/>
            <person name="Qu L."/>
            <person name="Liu H."/>
            <person name="Sun Y."/>
            <person name="Le M."/>
            <person name="Wang Q."/>
            <person name="Wei S."/>
            <person name="Zheng Y."/>
            <person name="Lin W."/>
            <person name="Duan Y."/>
            <person name="Cao H."/>
            <person name="Xiong S."/>
            <person name="Wang X."/>
            <person name="Wei L."/>
            <person name="Li C."/>
            <person name="Ma Q."/>
            <person name="Ju M."/>
            <person name="Zhao R."/>
            <person name="Li G."/>
            <person name="Mu C."/>
            <person name="Tian Q."/>
            <person name="Mei H."/>
            <person name="Zhang T."/>
            <person name="Gao T."/>
            <person name="Zhang H."/>
        </authorList>
    </citation>
    <scope>NUCLEOTIDE SEQUENCE</scope>
    <source>
        <strain evidence="3">G02</strain>
    </source>
</reference>
<feature type="transmembrane region" description="Helical" evidence="2">
    <location>
        <begin position="79"/>
        <end position="101"/>
    </location>
</feature>
<name>A0AAW2MGZ8_SESRA</name>
<keyword evidence="2" id="KW-0812">Transmembrane</keyword>
<dbReference type="EMBL" id="JACGWJ010000022">
    <property type="protein sequence ID" value="KAL0330099.1"/>
    <property type="molecule type" value="Genomic_DNA"/>
</dbReference>
<reference evidence="3" key="1">
    <citation type="submission" date="2020-06" db="EMBL/GenBank/DDBJ databases">
        <authorList>
            <person name="Li T."/>
            <person name="Hu X."/>
            <person name="Zhang T."/>
            <person name="Song X."/>
            <person name="Zhang H."/>
            <person name="Dai N."/>
            <person name="Sheng W."/>
            <person name="Hou X."/>
            <person name="Wei L."/>
        </authorList>
    </citation>
    <scope>NUCLEOTIDE SEQUENCE</scope>
    <source>
        <strain evidence="3">G02</strain>
        <tissue evidence="3">Leaf</tissue>
    </source>
</reference>
<proteinExistence type="predicted"/>
<feature type="region of interest" description="Disordered" evidence="1">
    <location>
        <begin position="1"/>
        <end position="32"/>
    </location>
</feature>
<dbReference type="PANTHER" id="PTHR33287:SF2">
    <property type="entry name" value="TRANSMEMBRANE PROTEIN"/>
    <property type="match status" value="1"/>
</dbReference>
<feature type="compositionally biased region" description="Basic and acidic residues" evidence="1">
    <location>
        <begin position="1"/>
        <end position="16"/>
    </location>
</feature>
<comment type="caution">
    <text evidence="3">The sequence shown here is derived from an EMBL/GenBank/DDBJ whole genome shotgun (WGS) entry which is preliminary data.</text>
</comment>
<organism evidence="3">
    <name type="scientific">Sesamum radiatum</name>
    <name type="common">Black benniseed</name>
    <dbReference type="NCBI Taxonomy" id="300843"/>
    <lineage>
        <taxon>Eukaryota</taxon>
        <taxon>Viridiplantae</taxon>
        <taxon>Streptophyta</taxon>
        <taxon>Embryophyta</taxon>
        <taxon>Tracheophyta</taxon>
        <taxon>Spermatophyta</taxon>
        <taxon>Magnoliopsida</taxon>
        <taxon>eudicotyledons</taxon>
        <taxon>Gunneridae</taxon>
        <taxon>Pentapetalae</taxon>
        <taxon>asterids</taxon>
        <taxon>lamiids</taxon>
        <taxon>Lamiales</taxon>
        <taxon>Pedaliaceae</taxon>
        <taxon>Sesamum</taxon>
    </lineage>
</organism>
<sequence length="170" mass="19438">MAARGEDKRAGGEGSRKNNAGHATTPKPHLEEEIDKKEEQILKMEASVFQLANYYFVFQGVILTAIIKGSSSSLNCNHFWLPFSMSLVGAILNLCTLFTIANKYMESLDDLDERTLEYYQHKYPKTSELMYKKHLKSKERRNQTMLLSMILLVVFAVLNLLATWIIPCRS</sequence>
<evidence type="ECO:0000256" key="2">
    <source>
        <dbReference type="SAM" id="Phobius"/>
    </source>
</evidence>
<protein>
    <submittedName>
        <fullName evidence="3">Uncharacterized protein</fullName>
    </submittedName>
</protein>
<dbReference type="PANTHER" id="PTHR33287">
    <property type="entry name" value="OS03G0453550 PROTEIN"/>
    <property type="match status" value="1"/>
</dbReference>
<dbReference type="AlphaFoldDB" id="A0AAW2MGZ8"/>
<keyword evidence="2" id="KW-0472">Membrane</keyword>
<feature type="transmembrane region" description="Helical" evidence="2">
    <location>
        <begin position="46"/>
        <end position="67"/>
    </location>
</feature>
<evidence type="ECO:0000256" key="1">
    <source>
        <dbReference type="SAM" id="MobiDB-lite"/>
    </source>
</evidence>